<reference evidence="2" key="2">
    <citation type="submission" date="2024-10" db="UniProtKB">
        <authorList>
            <consortium name="EnsemblProtists"/>
        </authorList>
    </citation>
    <scope>IDENTIFICATION</scope>
</reference>
<sequence>MADARDGPSVAARLKLCAQATGEAVAPQDEAMIRILSRLAVENNWWSFSVNPTPTGKQFIVQPQSQWERDRERQQAKEGSAPPQPVPAATSAAAPPAAPPAAAAAPAAAPQAHPQHQQVQQPQPNESPEGWTRVGKGGMPDRFTMRNHGRKPPGKAVKRKPDRQPAPKGGGPPPPSPKVVDKNRLSALGAGPSGTSGSHERAPPRSPSPSSPPAKSPRPSAPASEYDSELDQYFSDAEARDRVAGVVHDAVQQAVMQYGYDDELFQDWRDGKIGEKDLPEEVMAMTLDLCERWRAEQERCRRVHAAQRLSRDPGPSRSRSRSRSPNSCRSSVSGCDEG</sequence>
<keyword evidence="3" id="KW-1185">Reference proteome</keyword>
<name>A0A0D3JHZ5_EMIH1</name>
<dbReference type="RefSeq" id="XP_005775559.1">
    <property type="nucleotide sequence ID" value="XM_005775502.1"/>
</dbReference>
<dbReference type="AlphaFoldDB" id="A0A0D3JHZ5"/>
<feature type="compositionally biased region" description="Low complexity" evidence="1">
    <location>
        <begin position="312"/>
        <end position="338"/>
    </location>
</feature>
<feature type="region of interest" description="Disordered" evidence="1">
    <location>
        <begin position="51"/>
        <end position="235"/>
    </location>
</feature>
<evidence type="ECO:0000313" key="3">
    <source>
        <dbReference type="Proteomes" id="UP000013827"/>
    </source>
</evidence>
<feature type="compositionally biased region" description="Pro residues" evidence="1">
    <location>
        <begin position="204"/>
        <end position="220"/>
    </location>
</feature>
<organism evidence="2 3">
    <name type="scientific">Emiliania huxleyi (strain CCMP1516)</name>
    <dbReference type="NCBI Taxonomy" id="280463"/>
    <lineage>
        <taxon>Eukaryota</taxon>
        <taxon>Haptista</taxon>
        <taxon>Haptophyta</taxon>
        <taxon>Prymnesiophyceae</taxon>
        <taxon>Isochrysidales</taxon>
        <taxon>Noelaerhabdaceae</taxon>
        <taxon>Emiliania</taxon>
    </lineage>
</organism>
<feature type="compositionally biased region" description="Low complexity" evidence="1">
    <location>
        <begin position="87"/>
        <end position="124"/>
    </location>
</feature>
<feature type="compositionally biased region" description="Basic and acidic residues" evidence="1">
    <location>
        <begin position="67"/>
        <end position="76"/>
    </location>
</feature>
<accession>A0A0D3JHZ5</accession>
<dbReference type="EnsemblProtists" id="EOD23130">
    <property type="protein sequence ID" value="EOD23130"/>
    <property type="gene ID" value="EMIHUDRAFT_95702"/>
</dbReference>
<dbReference type="GeneID" id="17268677"/>
<dbReference type="Proteomes" id="UP000013827">
    <property type="component" value="Unassembled WGS sequence"/>
</dbReference>
<feature type="compositionally biased region" description="Polar residues" evidence="1">
    <location>
        <begin position="51"/>
        <end position="66"/>
    </location>
</feature>
<dbReference type="PaxDb" id="2903-EOD23130"/>
<dbReference type="KEGG" id="ehx:EMIHUDRAFT_95702"/>
<reference evidence="3" key="1">
    <citation type="journal article" date="2013" name="Nature">
        <title>Pan genome of the phytoplankton Emiliania underpins its global distribution.</title>
        <authorList>
            <person name="Read B.A."/>
            <person name="Kegel J."/>
            <person name="Klute M.J."/>
            <person name="Kuo A."/>
            <person name="Lefebvre S.C."/>
            <person name="Maumus F."/>
            <person name="Mayer C."/>
            <person name="Miller J."/>
            <person name="Monier A."/>
            <person name="Salamov A."/>
            <person name="Young J."/>
            <person name="Aguilar M."/>
            <person name="Claverie J.M."/>
            <person name="Frickenhaus S."/>
            <person name="Gonzalez K."/>
            <person name="Herman E.K."/>
            <person name="Lin Y.C."/>
            <person name="Napier J."/>
            <person name="Ogata H."/>
            <person name="Sarno A.F."/>
            <person name="Shmutz J."/>
            <person name="Schroeder D."/>
            <person name="de Vargas C."/>
            <person name="Verret F."/>
            <person name="von Dassow P."/>
            <person name="Valentin K."/>
            <person name="Van de Peer Y."/>
            <person name="Wheeler G."/>
            <person name="Dacks J.B."/>
            <person name="Delwiche C.F."/>
            <person name="Dyhrman S.T."/>
            <person name="Glockner G."/>
            <person name="John U."/>
            <person name="Richards T."/>
            <person name="Worden A.Z."/>
            <person name="Zhang X."/>
            <person name="Grigoriev I.V."/>
            <person name="Allen A.E."/>
            <person name="Bidle K."/>
            <person name="Borodovsky M."/>
            <person name="Bowler C."/>
            <person name="Brownlee C."/>
            <person name="Cock J.M."/>
            <person name="Elias M."/>
            <person name="Gladyshev V.N."/>
            <person name="Groth M."/>
            <person name="Guda C."/>
            <person name="Hadaegh A."/>
            <person name="Iglesias-Rodriguez M.D."/>
            <person name="Jenkins J."/>
            <person name="Jones B.M."/>
            <person name="Lawson T."/>
            <person name="Leese F."/>
            <person name="Lindquist E."/>
            <person name="Lobanov A."/>
            <person name="Lomsadze A."/>
            <person name="Malik S.B."/>
            <person name="Marsh M.E."/>
            <person name="Mackinder L."/>
            <person name="Mock T."/>
            <person name="Mueller-Roeber B."/>
            <person name="Pagarete A."/>
            <person name="Parker M."/>
            <person name="Probert I."/>
            <person name="Quesneville H."/>
            <person name="Raines C."/>
            <person name="Rensing S.A."/>
            <person name="Riano-Pachon D.M."/>
            <person name="Richier S."/>
            <person name="Rokitta S."/>
            <person name="Shiraiwa Y."/>
            <person name="Soanes D.M."/>
            <person name="van der Giezen M."/>
            <person name="Wahlund T.M."/>
            <person name="Williams B."/>
            <person name="Wilson W."/>
            <person name="Wolfe G."/>
            <person name="Wurch L.L."/>
        </authorList>
    </citation>
    <scope>NUCLEOTIDE SEQUENCE</scope>
</reference>
<feature type="compositionally biased region" description="Basic residues" evidence="1">
    <location>
        <begin position="145"/>
        <end position="161"/>
    </location>
</feature>
<dbReference type="HOGENOM" id="CLU_071729_0_0_1"/>
<protein>
    <recommendedName>
        <fullName evidence="4">WW domain-containing protein</fullName>
    </recommendedName>
</protein>
<evidence type="ECO:0000256" key="1">
    <source>
        <dbReference type="SAM" id="MobiDB-lite"/>
    </source>
</evidence>
<evidence type="ECO:0000313" key="2">
    <source>
        <dbReference type="EnsemblProtists" id="EOD23130"/>
    </source>
</evidence>
<feature type="region of interest" description="Disordered" evidence="1">
    <location>
        <begin position="301"/>
        <end position="338"/>
    </location>
</feature>
<evidence type="ECO:0008006" key="4">
    <source>
        <dbReference type="Google" id="ProtNLM"/>
    </source>
</evidence>
<proteinExistence type="predicted"/>